<dbReference type="SMART" id="SM00355">
    <property type="entry name" value="ZnF_C2H2"/>
    <property type="match status" value="7"/>
</dbReference>
<feature type="compositionally biased region" description="Basic and acidic residues" evidence="12">
    <location>
        <begin position="227"/>
        <end position="242"/>
    </location>
</feature>
<protein>
    <submittedName>
        <fullName evidence="14">Zinc finger protein 512B</fullName>
    </submittedName>
</protein>
<keyword evidence="10" id="KW-0539">Nucleus</keyword>
<keyword evidence="3" id="KW-0479">Metal-binding</keyword>
<dbReference type="FunFam" id="3.30.160.60:FF:000177">
    <property type="entry name" value="Zinc finger protein 512"/>
    <property type="match status" value="1"/>
</dbReference>
<dbReference type="GO" id="GO:0005634">
    <property type="term" value="C:nucleus"/>
    <property type="evidence" value="ECO:0007669"/>
    <property type="project" value="UniProtKB-SubCell"/>
</dbReference>
<keyword evidence="8" id="KW-0238">DNA-binding</keyword>
<keyword evidence="15" id="KW-1185">Reference proteome</keyword>
<evidence type="ECO:0000259" key="13">
    <source>
        <dbReference type="PROSITE" id="PS50157"/>
    </source>
</evidence>
<dbReference type="Ensembl" id="ENSSLDT00000033885.1">
    <property type="protein sequence ID" value="ENSSLDP00000032961.1"/>
    <property type="gene ID" value="ENSSLDG00000025140.1"/>
</dbReference>
<sequence length="695" mass="77575">MVFSLLSPGPVCDEPAEGKRKGRPKAEVQELRSIPQGHMIVQWKEEFKRRSRVKCPCSGCWLEFPSIYGVKYHYQRCQGATVAEKLSHGCPYCEAVFATKVRLQKHKLWNHPDRVTMEPKDEQHKLQKTPVKSNTKKRTVPPLLCSSNQPSQQIHQSQLVLPQSQQSQSQSTSSDAGGSESEGGSLPPSFPDEDPERMKHRRKQKTPKKFTGEQPSISGTFGLKGMTKVEEKLKAGRVKRPEGSGFSEEPQRRNASSQSSRKDPATTSSGAVPDIQWQRAISERGEVVCPTCSIVTRKTIHGLKKHMEICQKLQDALKCQQCHKQFRSKAGLNYHTMAEHSTKPSGSEGQTGDEHEERERLRRVLKQMGRIKCPSEGCSAHFSSLMGYQYHQKRCGGEFSDDEKPVFLCQHCGKTYRSKAGRDYHVRTEHSPTITTTVSSQGEDFERTPSGRVRRRSAQVAVFHLQEIAEDELAKDWGTKRRIKDDLVPDSKRLNYTRPGLPNFSPELLETWKNQVKEKGFICCTNENCEAVYSSVSGLKAHLANCSQGGGELGKYTCLICQKEFSSESGVKYHISKTHSQNWFRAAATQVVSSSKSKAPENNGIKAEVRNGATTGKKRGRKPKERPPVVAPFHTKTEAPATTQNSTPAVTPSLGPTQSPTLIPDPTDSAHSGQNRQPIPSVARRNKPKRLSLSE</sequence>
<accession>A0A3B4YXM6</accession>
<evidence type="ECO:0000313" key="14">
    <source>
        <dbReference type="Ensembl" id="ENSSLDP00000032961.1"/>
    </source>
</evidence>
<feature type="compositionally biased region" description="Basic residues" evidence="12">
    <location>
        <begin position="684"/>
        <end position="695"/>
    </location>
</feature>
<evidence type="ECO:0000256" key="7">
    <source>
        <dbReference type="ARBA" id="ARBA00023015"/>
    </source>
</evidence>
<dbReference type="FunFam" id="3.30.160.60:FF:000270">
    <property type="entry name" value="Zinc finger protein 512"/>
    <property type="match status" value="1"/>
</dbReference>
<evidence type="ECO:0000256" key="12">
    <source>
        <dbReference type="SAM" id="MobiDB-lite"/>
    </source>
</evidence>
<feature type="domain" description="C2H2-type" evidence="13">
    <location>
        <begin position="317"/>
        <end position="345"/>
    </location>
</feature>
<keyword evidence="6" id="KW-0862">Zinc</keyword>
<comment type="similarity">
    <text evidence="2">Belongs to the krueppel C2H2-type zinc-finger protein family.</text>
</comment>
<feature type="compositionally biased region" description="Polar residues" evidence="12">
    <location>
        <begin position="145"/>
        <end position="155"/>
    </location>
</feature>
<evidence type="ECO:0000256" key="1">
    <source>
        <dbReference type="ARBA" id="ARBA00004123"/>
    </source>
</evidence>
<dbReference type="GeneTree" id="ENSGT00940000159165"/>
<reference evidence="14" key="2">
    <citation type="submission" date="2025-09" db="UniProtKB">
        <authorList>
            <consortium name="Ensembl"/>
        </authorList>
    </citation>
    <scope>IDENTIFICATION</scope>
</reference>
<evidence type="ECO:0000313" key="15">
    <source>
        <dbReference type="Proteomes" id="UP000261360"/>
    </source>
</evidence>
<keyword evidence="4" id="KW-0677">Repeat</keyword>
<evidence type="ECO:0000256" key="3">
    <source>
        <dbReference type="ARBA" id="ARBA00022723"/>
    </source>
</evidence>
<keyword evidence="7" id="KW-0805">Transcription regulation</keyword>
<feature type="compositionally biased region" description="Low complexity" evidence="12">
    <location>
        <begin position="156"/>
        <end position="187"/>
    </location>
</feature>
<dbReference type="Gene3D" id="3.30.160.60">
    <property type="entry name" value="Classic Zinc Finger"/>
    <property type="match status" value="4"/>
</dbReference>
<feature type="compositionally biased region" description="Polar residues" evidence="12">
    <location>
        <begin position="669"/>
        <end position="678"/>
    </location>
</feature>
<comment type="subcellular location">
    <subcellularLocation>
        <location evidence="1">Nucleus</location>
    </subcellularLocation>
</comment>
<evidence type="ECO:0000256" key="2">
    <source>
        <dbReference type="ARBA" id="ARBA00006991"/>
    </source>
</evidence>
<organism evidence="14 15">
    <name type="scientific">Seriola lalandi dorsalis</name>
    <dbReference type="NCBI Taxonomy" id="1841481"/>
    <lineage>
        <taxon>Eukaryota</taxon>
        <taxon>Metazoa</taxon>
        <taxon>Chordata</taxon>
        <taxon>Craniata</taxon>
        <taxon>Vertebrata</taxon>
        <taxon>Euteleostomi</taxon>
        <taxon>Actinopterygii</taxon>
        <taxon>Neopterygii</taxon>
        <taxon>Teleostei</taxon>
        <taxon>Neoteleostei</taxon>
        <taxon>Acanthomorphata</taxon>
        <taxon>Carangaria</taxon>
        <taxon>Carangiformes</taxon>
        <taxon>Carangidae</taxon>
        <taxon>Seriola</taxon>
    </lineage>
</organism>
<feature type="compositionally biased region" description="Basic and acidic residues" evidence="12">
    <location>
        <begin position="112"/>
        <end position="125"/>
    </location>
</feature>
<name>A0A3B4YXM6_SERLL</name>
<dbReference type="SUPFAM" id="SSF57667">
    <property type="entry name" value="beta-beta-alpha zinc fingers"/>
    <property type="match status" value="7"/>
</dbReference>
<keyword evidence="5 11" id="KW-0863">Zinc-finger</keyword>
<evidence type="ECO:0000256" key="11">
    <source>
        <dbReference type="PROSITE-ProRule" id="PRU00042"/>
    </source>
</evidence>
<feature type="region of interest" description="Disordered" evidence="12">
    <location>
        <begin position="339"/>
        <end position="359"/>
    </location>
</feature>
<feature type="compositionally biased region" description="Polar residues" evidence="12">
    <location>
        <begin position="640"/>
        <end position="661"/>
    </location>
</feature>
<evidence type="ECO:0000256" key="10">
    <source>
        <dbReference type="ARBA" id="ARBA00023242"/>
    </source>
</evidence>
<feature type="domain" description="C2H2-type" evidence="13">
    <location>
        <begin position="407"/>
        <end position="431"/>
    </location>
</feature>
<dbReference type="PANTHER" id="PTHR22979">
    <property type="entry name" value="ZINC FINGER PROTEIN-RELATED"/>
    <property type="match status" value="1"/>
</dbReference>
<evidence type="ECO:0000256" key="4">
    <source>
        <dbReference type="ARBA" id="ARBA00022737"/>
    </source>
</evidence>
<dbReference type="FunFam" id="3.30.160.60:FF:000820">
    <property type="entry name" value="Zinc finger protein 512B"/>
    <property type="match status" value="1"/>
</dbReference>
<evidence type="ECO:0000256" key="6">
    <source>
        <dbReference type="ARBA" id="ARBA00022833"/>
    </source>
</evidence>
<dbReference type="Proteomes" id="UP000261360">
    <property type="component" value="Unplaced"/>
</dbReference>
<dbReference type="GO" id="GO:0003677">
    <property type="term" value="F:DNA binding"/>
    <property type="evidence" value="ECO:0007669"/>
    <property type="project" value="UniProtKB-KW"/>
</dbReference>
<dbReference type="GO" id="GO:0008270">
    <property type="term" value="F:zinc ion binding"/>
    <property type="evidence" value="ECO:0007669"/>
    <property type="project" value="UniProtKB-KW"/>
</dbReference>
<keyword evidence="9" id="KW-0804">Transcription</keyword>
<reference evidence="14" key="1">
    <citation type="submission" date="2025-08" db="UniProtKB">
        <authorList>
            <consortium name="Ensembl"/>
        </authorList>
    </citation>
    <scope>IDENTIFICATION</scope>
</reference>
<dbReference type="InterPro" id="IPR013087">
    <property type="entry name" value="Znf_C2H2_type"/>
</dbReference>
<feature type="region of interest" description="Disordered" evidence="12">
    <location>
        <begin position="594"/>
        <end position="695"/>
    </location>
</feature>
<dbReference type="Pfam" id="PF21276">
    <property type="entry name" value="ZNF512_C2HC"/>
    <property type="match status" value="2"/>
</dbReference>
<dbReference type="InterPro" id="IPR052274">
    <property type="entry name" value="Krueppel_C2H2_Zn-finger"/>
</dbReference>
<feature type="domain" description="C2H2-type" evidence="13">
    <location>
        <begin position="556"/>
        <end position="580"/>
    </location>
</feature>
<dbReference type="InterPro" id="IPR036236">
    <property type="entry name" value="Znf_C2H2_sf"/>
</dbReference>
<feature type="compositionally biased region" description="Basic residues" evidence="12">
    <location>
        <begin position="198"/>
        <end position="208"/>
    </location>
</feature>
<feature type="compositionally biased region" description="Polar residues" evidence="12">
    <location>
        <begin position="253"/>
        <end position="270"/>
    </location>
</feature>
<proteinExistence type="inferred from homology"/>
<dbReference type="InterPro" id="IPR048408">
    <property type="entry name" value="ZNF512_C2HC"/>
</dbReference>
<dbReference type="PROSITE" id="PS00028">
    <property type="entry name" value="ZINC_FINGER_C2H2_1"/>
    <property type="match status" value="4"/>
</dbReference>
<dbReference type="PROSITE" id="PS50157">
    <property type="entry name" value="ZINC_FINGER_C2H2_2"/>
    <property type="match status" value="3"/>
</dbReference>
<dbReference type="AlphaFoldDB" id="A0A3B4YXM6"/>
<evidence type="ECO:0000256" key="9">
    <source>
        <dbReference type="ARBA" id="ARBA00023163"/>
    </source>
</evidence>
<feature type="region of interest" description="Disordered" evidence="12">
    <location>
        <begin position="112"/>
        <end position="275"/>
    </location>
</feature>
<evidence type="ECO:0000256" key="5">
    <source>
        <dbReference type="ARBA" id="ARBA00022771"/>
    </source>
</evidence>
<dbReference type="PANTHER" id="PTHR22979:SF3">
    <property type="entry name" value="ZINC FINGER PROTEIN 512B"/>
    <property type="match status" value="1"/>
</dbReference>
<evidence type="ECO:0000256" key="8">
    <source>
        <dbReference type="ARBA" id="ARBA00023125"/>
    </source>
</evidence>